<organism evidence="2 3">
    <name type="scientific">Cinnamomum micranthum f. kanehirae</name>
    <dbReference type="NCBI Taxonomy" id="337451"/>
    <lineage>
        <taxon>Eukaryota</taxon>
        <taxon>Viridiplantae</taxon>
        <taxon>Streptophyta</taxon>
        <taxon>Embryophyta</taxon>
        <taxon>Tracheophyta</taxon>
        <taxon>Spermatophyta</taxon>
        <taxon>Magnoliopsida</taxon>
        <taxon>Magnoliidae</taxon>
        <taxon>Laurales</taxon>
        <taxon>Lauraceae</taxon>
        <taxon>Cinnamomum</taxon>
    </lineage>
</organism>
<comment type="caution">
    <text evidence="2">The sequence shown here is derived from an EMBL/GenBank/DDBJ whole genome shotgun (WGS) entry which is preliminary data.</text>
</comment>
<feature type="transmembrane region" description="Helical" evidence="1">
    <location>
        <begin position="430"/>
        <end position="451"/>
    </location>
</feature>
<dbReference type="Proteomes" id="UP000283530">
    <property type="component" value="Unassembled WGS sequence"/>
</dbReference>
<evidence type="ECO:0000313" key="2">
    <source>
        <dbReference type="EMBL" id="RWR96968.1"/>
    </source>
</evidence>
<dbReference type="OrthoDB" id="672127at2759"/>
<protein>
    <submittedName>
        <fullName evidence="2">UPF0481-like protein</fullName>
    </submittedName>
</protein>
<keyword evidence="1" id="KW-1133">Transmembrane helix</keyword>
<keyword evidence="1" id="KW-0472">Membrane</keyword>
<dbReference type="PANTHER" id="PTHR31170:SF25">
    <property type="entry name" value="BNAA09G04570D PROTEIN"/>
    <property type="match status" value="1"/>
</dbReference>
<evidence type="ECO:0000256" key="1">
    <source>
        <dbReference type="SAM" id="Phobius"/>
    </source>
</evidence>
<dbReference type="InterPro" id="IPR004158">
    <property type="entry name" value="DUF247_pln"/>
</dbReference>
<accession>A0A3S3RAL2</accession>
<dbReference type="PANTHER" id="PTHR31170">
    <property type="entry name" value="BNAC04G53230D PROTEIN"/>
    <property type="match status" value="1"/>
</dbReference>
<evidence type="ECO:0000313" key="3">
    <source>
        <dbReference type="Proteomes" id="UP000283530"/>
    </source>
</evidence>
<dbReference type="Pfam" id="PF03140">
    <property type="entry name" value="DUF247"/>
    <property type="match status" value="1"/>
</dbReference>
<keyword evidence="1" id="KW-0812">Transmembrane</keyword>
<gene>
    <name evidence="2" type="ORF">CKAN_02637300</name>
</gene>
<dbReference type="EMBL" id="QPKB01000012">
    <property type="protein sequence ID" value="RWR96968.1"/>
    <property type="molecule type" value="Genomic_DNA"/>
</dbReference>
<proteinExistence type="predicted"/>
<reference evidence="2 3" key="1">
    <citation type="journal article" date="2019" name="Nat. Plants">
        <title>Stout camphor tree genome fills gaps in understanding of flowering plant genome evolution.</title>
        <authorList>
            <person name="Chaw S.M."/>
            <person name="Liu Y.C."/>
            <person name="Wu Y.W."/>
            <person name="Wang H.Y."/>
            <person name="Lin C.I."/>
            <person name="Wu C.S."/>
            <person name="Ke H.M."/>
            <person name="Chang L.Y."/>
            <person name="Hsu C.Y."/>
            <person name="Yang H.T."/>
            <person name="Sudianto E."/>
            <person name="Hsu M.H."/>
            <person name="Wu K.P."/>
            <person name="Wang L.N."/>
            <person name="Leebens-Mack J.H."/>
            <person name="Tsai I.J."/>
        </authorList>
    </citation>
    <scope>NUCLEOTIDE SEQUENCE [LARGE SCALE GENOMIC DNA]</scope>
    <source>
        <strain evidence="3">cv. Chaw 1501</strain>
        <tissue evidence="2">Young leaves</tissue>
    </source>
</reference>
<name>A0A3S3RAL2_9MAGN</name>
<keyword evidence="3" id="KW-1185">Reference proteome</keyword>
<dbReference type="AlphaFoldDB" id="A0A3S3RAL2"/>
<sequence>MADCNCNINAWEVSIRRHLRRQAQSTLTIPKVPERLRRGEKDAYEPRIISFGPYHHGKPSLQAMEKYKWSFLEVILSFRPQIPWERYIEAIKEEEAKIRTCYTDDFDFDSEEFVEMMLIDGCFLVGYLLQIYYGVPDELDTITGMHVLIRYDILLLENQLPFFILIKIFELLQFTPFSYPSSFMDLAINYLNCVAREEKVNFRPPEPIHHLLHLYHSHCLYTPQAGEGSLISTHGEEPYPIHQTPSATVLPAVDSISVPISEEESDFLHPTQPPSATVLHEAGIKFEKKEVKGSSSLDVTFNITNGKMMIPPLVIDSSAKSKLRNLVAFEQLHPNFSEEFSKSFTAYVEFMDFIVNTPADVALLHKEGIIRHFLGSDKNAANFLNDLNKGVFVKSDHYLAPLYKDVYNFQQKRINKWQALLRHNYCNSPWAILGIVVGGILLLLTLLQTIFSGLSTK</sequence>